<comment type="caution">
    <text evidence="1">The sequence shown here is derived from an EMBL/GenBank/DDBJ whole genome shotgun (WGS) entry which is preliminary data.</text>
</comment>
<evidence type="ECO:0008006" key="3">
    <source>
        <dbReference type="Google" id="ProtNLM"/>
    </source>
</evidence>
<evidence type="ECO:0000313" key="2">
    <source>
        <dbReference type="Proteomes" id="UP001221150"/>
    </source>
</evidence>
<gene>
    <name evidence="1" type="ORF">P3H78_23320</name>
</gene>
<accession>A0ABT6AA25</accession>
<organism evidence="1 2">
    <name type="scientific">Streptomyces tropicalis</name>
    <dbReference type="NCBI Taxonomy" id="3034234"/>
    <lineage>
        <taxon>Bacteria</taxon>
        <taxon>Bacillati</taxon>
        <taxon>Actinomycetota</taxon>
        <taxon>Actinomycetes</taxon>
        <taxon>Kitasatosporales</taxon>
        <taxon>Streptomycetaceae</taxon>
        <taxon>Streptomyces</taxon>
    </lineage>
</organism>
<dbReference type="EMBL" id="JARJBB010000013">
    <property type="protein sequence ID" value="MDF3301500.1"/>
    <property type="molecule type" value="Genomic_DNA"/>
</dbReference>
<proteinExistence type="predicted"/>
<sequence length="72" mass="7152">MGTVAAIGERTRVGGLALAGVVVLPAEDPGTARAAWDALPADVVLVFLTPRAADALGDRPAAGPPLMVVLPP</sequence>
<dbReference type="Proteomes" id="UP001221150">
    <property type="component" value="Unassembled WGS sequence"/>
</dbReference>
<keyword evidence="2" id="KW-1185">Reference proteome</keyword>
<name>A0ABT6AA25_9ACTN</name>
<reference evidence="1 2" key="1">
    <citation type="submission" date="2023-03" db="EMBL/GenBank/DDBJ databases">
        <title>Draft genome sequence of Streptomyces sp. K1PA1 isolated from peat swamp forest in Thailand.</title>
        <authorList>
            <person name="Klaysubun C."/>
            <person name="Duangmal K."/>
        </authorList>
    </citation>
    <scope>NUCLEOTIDE SEQUENCE [LARGE SCALE GENOMIC DNA]</scope>
    <source>
        <strain evidence="1 2">K1PA1</strain>
    </source>
</reference>
<evidence type="ECO:0000313" key="1">
    <source>
        <dbReference type="EMBL" id="MDF3301500.1"/>
    </source>
</evidence>
<protein>
    <recommendedName>
        <fullName evidence="3">ATP synthase F subunit</fullName>
    </recommendedName>
</protein>